<dbReference type="RefSeq" id="XP_043151915.1">
    <property type="nucleotide sequence ID" value="XM_043295980.1"/>
</dbReference>
<feature type="region of interest" description="Disordered" evidence="1">
    <location>
        <begin position="1"/>
        <end position="35"/>
    </location>
</feature>
<name>A0A8E0V695_9EURO</name>
<feature type="compositionally biased region" description="Basic and acidic residues" evidence="1">
    <location>
        <begin position="10"/>
        <end position="21"/>
    </location>
</feature>
<dbReference type="GeneID" id="66989454"/>
<comment type="caution">
    <text evidence="2">The sequence shown here is derived from an EMBL/GenBank/DDBJ whole genome shotgun (WGS) entry which is preliminary data.</text>
</comment>
<dbReference type="AlphaFoldDB" id="A0A8E0V695"/>
<reference evidence="2" key="1">
    <citation type="journal article" date="2015" name="Genome Announc.">
        <title>Draft Genome Sequence of the Pathogenic Filamentous Fungus Aspergillus udagawae Strain IFM 46973T.</title>
        <authorList>
            <person name="Kusuya Y."/>
            <person name="Takahashi-Nakaguchi A."/>
            <person name="Takahashi H."/>
            <person name="Yaguchi T."/>
        </authorList>
    </citation>
    <scope>NUCLEOTIDE SEQUENCE</scope>
    <source>
        <strain evidence="2">IFM 46973</strain>
    </source>
</reference>
<evidence type="ECO:0000313" key="2">
    <source>
        <dbReference type="EMBL" id="GIC94649.1"/>
    </source>
</evidence>
<gene>
    <name evidence="2" type="ORF">Aud_001978</name>
</gene>
<feature type="region of interest" description="Disordered" evidence="1">
    <location>
        <begin position="77"/>
        <end position="98"/>
    </location>
</feature>
<dbReference type="EMBL" id="BBXM02000010">
    <property type="protein sequence ID" value="GIC94649.1"/>
    <property type="molecule type" value="Genomic_DNA"/>
</dbReference>
<proteinExistence type="predicted"/>
<accession>A0A8E0V695</accession>
<protein>
    <submittedName>
        <fullName evidence="2">Uncharacterized protein</fullName>
    </submittedName>
</protein>
<reference evidence="2" key="2">
    <citation type="submission" date="2021-01" db="EMBL/GenBank/DDBJ databases">
        <title>Pan-genome distribution and transcriptional activeness of fungal secondary metabolism genes in Aspergillus section Fumigati.</title>
        <authorList>
            <person name="Takahashi H."/>
            <person name="Umemura M."/>
            <person name="Ninomiya A."/>
            <person name="Kusuya Y."/>
            <person name="Urayama S."/>
            <person name="Shimizu M."/>
            <person name="Watanabe A."/>
            <person name="Kamei K."/>
            <person name="Yaguchi T."/>
            <person name="Hagiwara D."/>
        </authorList>
    </citation>
    <scope>NUCLEOTIDE SEQUENCE</scope>
    <source>
        <strain evidence="2">IFM 46973</strain>
    </source>
</reference>
<evidence type="ECO:0000313" key="3">
    <source>
        <dbReference type="Proteomes" id="UP000036893"/>
    </source>
</evidence>
<dbReference type="Proteomes" id="UP000036893">
    <property type="component" value="Unassembled WGS sequence"/>
</dbReference>
<sequence>MKPKTAAMFDRPKSSTERKIDGTPTLRRRRTTNTTSSYTRTDILAAPLTVIVSVTYAVNTQPAGSLVSEEVCQGKEGSVVPNEAGTSRPAGNERGLSAATRVQANRACAPFYWLEPRPR</sequence>
<evidence type="ECO:0000256" key="1">
    <source>
        <dbReference type="SAM" id="MobiDB-lite"/>
    </source>
</evidence>
<organism evidence="2 3">
    <name type="scientific">Aspergillus udagawae</name>
    <dbReference type="NCBI Taxonomy" id="91492"/>
    <lineage>
        <taxon>Eukaryota</taxon>
        <taxon>Fungi</taxon>
        <taxon>Dikarya</taxon>
        <taxon>Ascomycota</taxon>
        <taxon>Pezizomycotina</taxon>
        <taxon>Eurotiomycetes</taxon>
        <taxon>Eurotiomycetidae</taxon>
        <taxon>Eurotiales</taxon>
        <taxon>Aspergillaceae</taxon>
        <taxon>Aspergillus</taxon>
        <taxon>Aspergillus subgen. Fumigati</taxon>
    </lineage>
</organism>